<dbReference type="InterPro" id="IPR025269">
    <property type="entry name" value="SAM-like_dom"/>
</dbReference>
<comment type="caution">
    <text evidence="7">The sequence shown here is derived from an EMBL/GenBank/DDBJ whole genome shotgun (WGS) entry which is preliminary data.</text>
</comment>
<evidence type="ECO:0000313" key="7">
    <source>
        <dbReference type="EMBL" id="SDO04395.1"/>
    </source>
</evidence>
<organism evidence="7 8">
    <name type="scientific">Prevotella communis</name>
    <dbReference type="NCBI Taxonomy" id="2913614"/>
    <lineage>
        <taxon>Bacteria</taxon>
        <taxon>Pseudomonadati</taxon>
        <taxon>Bacteroidota</taxon>
        <taxon>Bacteroidia</taxon>
        <taxon>Bacteroidales</taxon>
        <taxon>Prevotellaceae</taxon>
        <taxon>Prevotella</taxon>
    </lineage>
</organism>
<comment type="similarity">
    <text evidence="1">Belongs to the 'phage' integrase family.</text>
</comment>
<feature type="domain" description="Tyr recombinase" evidence="5">
    <location>
        <begin position="299"/>
        <end position="448"/>
    </location>
</feature>
<dbReference type="GO" id="GO:0003677">
    <property type="term" value="F:DNA binding"/>
    <property type="evidence" value="ECO:0007669"/>
    <property type="project" value="UniProtKB-KW"/>
</dbReference>
<dbReference type="Gene3D" id="1.10.443.10">
    <property type="entry name" value="Intergrase catalytic core"/>
    <property type="match status" value="1"/>
</dbReference>
<name>A0A1H0GBU7_9BACT</name>
<dbReference type="InterPro" id="IPR011010">
    <property type="entry name" value="DNA_brk_join_enz"/>
</dbReference>
<keyword evidence="2" id="KW-0238">DNA-binding</keyword>
<evidence type="ECO:0000259" key="5">
    <source>
        <dbReference type="Pfam" id="PF00589"/>
    </source>
</evidence>
<gene>
    <name evidence="7" type="ORF">SAMN04487900_10854</name>
</gene>
<dbReference type="InterPro" id="IPR002104">
    <property type="entry name" value="Integrase_catalytic"/>
</dbReference>
<dbReference type="AlphaFoldDB" id="A0A1H0GBU7"/>
<accession>A0A1H0GBU7</accession>
<evidence type="ECO:0000259" key="6">
    <source>
        <dbReference type="Pfam" id="PF13102"/>
    </source>
</evidence>
<evidence type="ECO:0000256" key="4">
    <source>
        <dbReference type="SAM" id="Coils"/>
    </source>
</evidence>
<proteinExistence type="inferred from homology"/>
<reference evidence="8" key="1">
    <citation type="submission" date="2016-10" db="EMBL/GenBank/DDBJ databases">
        <authorList>
            <person name="de Groot N.N."/>
        </authorList>
    </citation>
    <scope>NUCLEOTIDE SEQUENCE [LARGE SCALE GENOMIC DNA]</scope>
    <source>
        <strain evidence="8">BP1-145</strain>
    </source>
</reference>
<dbReference type="Proteomes" id="UP000199134">
    <property type="component" value="Unassembled WGS sequence"/>
</dbReference>
<dbReference type="Pfam" id="PF00589">
    <property type="entry name" value="Phage_integrase"/>
    <property type="match status" value="1"/>
</dbReference>
<feature type="domain" description="Phage integrase SAM-like" evidence="6">
    <location>
        <begin position="123"/>
        <end position="232"/>
    </location>
</feature>
<feature type="coiled-coil region" evidence="4">
    <location>
        <begin position="369"/>
        <end position="396"/>
    </location>
</feature>
<protein>
    <submittedName>
        <fullName evidence="7">Site-specific recombinase XerD</fullName>
    </submittedName>
</protein>
<keyword evidence="4" id="KW-0175">Coiled coil</keyword>
<dbReference type="InterPro" id="IPR013762">
    <property type="entry name" value="Integrase-like_cat_sf"/>
</dbReference>
<evidence type="ECO:0000256" key="2">
    <source>
        <dbReference type="ARBA" id="ARBA00023125"/>
    </source>
</evidence>
<dbReference type="RefSeq" id="WP_091853245.1">
    <property type="nucleotide sequence ID" value="NZ_FNIW01000008.1"/>
</dbReference>
<dbReference type="GO" id="GO:0015074">
    <property type="term" value="P:DNA integration"/>
    <property type="evidence" value="ECO:0007669"/>
    <property type="project" value="InterPro"/>
</dbReference>
<dbReference type="GO" id="GO:0006310">
    <property type="term" value="P:DNA recombination"/>
    <property type="evidence" value="ECO:0007669"/>
    <property type="project" value="UniProtKB-KW"/>
</dbReference>
<evidence type="ECO:0000313" key="8">
    <source>
        <dbReference type="Proteomes" id="UP000199134"/>
    </source>
</evidence>
<evidence type="ECO:0000256" key="3">
    <source>
        <dbReference type="ARBA" id="ARBA00023172"/>
    </source>
</evidence>
<dbReference type="PANTHER" id="PTHR30349:SF64">
    <property type="entry name" value="PROPHAGE INTEGRASE INTD-RELATED"/>
    <property type="match status" value="1"/>
</dbReference>
<dbReference type="Gene3D" id="1.10.150.130">
    <property type="match status" value="1"/>
</dbReference>
<dbReference type="InterPro" id="IPR050090">
    <property type="entry name" value="Tyrosine_recombinase_XerCD"/>
</dbReference>
<dbReference type="InterPro" id="IPR010998">
    <property type="entry name" value="Integrase_recombinase_N"/>
</dbReference>
<dbReference type="PANTHER" id="PTHR30349">
    <property type="entry name" value="PHAGE INTEGRASE-RELATED"/>
    <property type="match status" value="1"/>
</dbReference>
<dbReference type="SUPFAM" id="SSF56349">
    <property type="entry name" value="DNA breaking-rejoining enzymes"/>
    <property type="match status" value="1"/>
</dbReference>
<dbReference type="EMBL" id="FNIW01000008">
    <property type="protein sequence ID" value="SDO04395.1"/>
    <property type="molecule type" value="Genomic_DNA"/>
</dbReference>
<dbReference type="Pfam" id="PF13102">
    <property type="entry name" value="Phage_int_SAM_5"/>
    <property type="match status" value="1"/>
</dbReference>
<evidence type="ECO:0000256" key="1">
    <source>
        <dbReference type="ARBA" id="ARBA00008857"/>
    </source>
</evidence>
<sequence length="505" mass="58223">MKLTKSLPVIKERNCSASLVLDCRTQRKNATEFPLAMRFTIDRKFFYYVVGSTYTEKQFSDICNATKSASENYREQRMWRETIVPKYKNLLAELNKGSLFTYEMVRVAVTTGNTSLQKEDDRSFMSIWEKIIHNLKTNDGGTQFTTGQNYEYALKSFRKIMGYNAITGFNISVAEIQKWKDGMKHGVKGKGGKLTGKISDTTAGIYLRACRAVWNTCIREGFLKDVPYPFSNKKEKGLVSIPPSAKRRKCYLRVCQMTELYNLFISKQYPEHWGESYTASVHFSLGLFLVQYLCNGFNMADAARLKYDNYYFQNEGKAFRFNRKKTEKTSANGSEVIIPIIEPLQRILDEIAAPPTRDGYVFPQIFNGAETEEDRRKRTQQENKNVRERMDNVCHEVLQWDESIKPSGTWCRHSFATNLHNAGVEVDYISESMGHSTGEHAITHIYLDTYPLEKQMEYNSKLLDLNTEHSKREKLLAELAELSEDDLSQLLSKLKSSNNNLQSYV</sequence>
<dbReference type="OrthoDB" id="1094492at2"/>
<keyword evidence="3" id="KW-0233">DNA recombination</keyword>